<organism evidence="1">
    <name type="scientific">Anguilla anguilla</name>
    <name type="common">European freshwater eel</name>
    <name type="synonym">Muraena anguilla</name>
    <dbReference type="NCBI Taxonomy" id="7936"/>
    <lineage>
        <taxon>Eukaryota</taxon>
        <taxon>Metazoa</taxon>
        <taxon>Chordata</taxon>
        <taxon>Craniata</taxon>
        <taxon>Vertebrata</taxon>
        <taxon>Euteleostomi</taxon>
        <taxon>Actinopterygii</taxon>
        <taxon>Neopterygii</taxon>
        <taxon>Teleostei</taxon>
        <taxon>Anguilliformes</taxon>
        <taxon>Anguillidae</taxon>
        <taxon>Anguilla</taxon>
    </lineage>
</organism>
<reference evidence="1" key="1">
    <citation type="submission" date="2014-11" db="EMBL/GenBank/DDBJ databases">
        <authorList>
            <person name="Amaro Gonzalez C."/>
        </authorList>
    </citation>
    <scope>NUCLEOTIDE SEQUENCE</scope>
</reference>
<dbReference type="EMBL" id="GBXM01035723">
    <property type="protein sequence ID" value="JAH72854.1"/>
    <property type="molecule type" value="Transcribed_RNA"/>
</dbReference>
<name>A0A0E9V415_ANGAN</name>
<protein>
    <submittedName>
        <fullName evidence="1">Uncharacterized protein</fullName>
    </submittedName>
</protein>
<sequence length="12" mass="1352">MASTEQPDFNVN</sequence>
<evidence type="ECO:0000313" key="1">
    <source>
        <dbReference type="EMBL" id="JAH72854.1"/>
    </source>
</evidence>
<proteinExistence type="predicted"/>
<reference evidence="1" key="2">
    <citation type="journal article" date="2015" name="Fish Shellfish Immunol.">
        <title>Early steps in the European eel (Anguilla anguilla)-Vibrio vulnificus interaction in the gills: Role of the RtxA13 toxin.</title>
        <authorList>
            <person name="Callol A."/>
            <person name="Pajuelo D."/>
            <person name="Ebbesson L."/>
            <person name="Teles M."/>
            <person name="MacKenzie S."/>
            <person name="Amaro C."/>
        </authorList>
    </citation>
    <scope>NUCLEOTIDE SEQUENCE</scope>
</reference>
<accession>A0A0E9V415</accession>